<dbReference type="AlphaFoldDB" id="A0A9Q8SCL4"/>
<proteinExistence type="predicted"/>
<reference evidence="1" key="1">
    <citation type="journal article" date="2021" name="Mol. Plant Microbe Interact.">
        <title>Complete Genome Sequence of the Plant-Pathogenic Fungus Colletotrichum lupini.</title>
        <authorList>
            <person name="Baroncelli R."/>
            <person name="Pensec F."/>
            <person name="Da Lio D."/>
            <person name="Boufleur T."/>
            <person name="Vicente I."/>
            <person name="Sarrocco S."/>
            <person name="Picot A."/>
            <person name="Baraldi E."/>
            <person name="Sukno S."/>
            <person name="Thon M."/>
            <person name="Le Floch G."/>
        </authorList>
    </citation>
    <scope>NUCLEOTIDE SEQUENCE</scope>
    <source>
        <strain evidence="1">IMI 504893</strain>
    </source>
</reference>
<dbReference type="RefSeq" id="XP_049136195.1">
    <property type="nucleotide sequence ID" value="XM_049280238.1"/>
</dbReference>
<gene>
    <name evidence="1" type="ORF">CLUP02_01196</name>
</gene>
<evidence type="ECO:0000313" key="1">
    <source>
        <dbReference type="EMBL" id="UQC74545.1"/>
    </source>
</evidence>
<evidence type="ECO:0000313" key="2">
    <source>
        <dbReference type="Proteomes" id="UP000830671"/>
    </source>
</evidence>
<dbReference type="GeneID" id="73335248"/>
<keyword evidence="2" id="KW-1185">Reference proteome</keyword>
<protein>
    <submittedName>
        <fullName evidence="1">Uncharacterized protein</fullName>
    </submittedName>
</protein>
<dbReference type="EMBL" id="CP019471">
    <property type="protein sequence ID" value="UQC74545.1"/>
    <property type="molecule type" value="Genomic_DNA"/>
</dbReference>
<dbReference type="KEGG" id="clup:CLUP02_01196"/>
<organism evidence="1 2">
    <name type="scientific">Colletotrichum lupini</name>
    <dbReference type="NCBI Taxonomy" id="145971"/>
    <lineage>
        <taxon>Eukaryota</taxon>
        <taxon>Fungi</taxon>
        <taxon>Dikarya</taxon>
        <taxon>Ascomycota</taxon>
        <taxon>Pezizomycotina</taxon>
        <taxon>Sordariomycetes</taxon>
        <taxon>Hypocreomycetidae</taxon>
        <taxon>Glomerellales</taxon>
        <taxon>Glomerellaceae</taxon>
        <taxon>Colletotrichum</taxon>
        <taxon>Colletotrichum acutatum species complex</taxon>
    </lineage>
</organism>
<sequence>MPYIKLHFAEPGYSTSCLGIWNLVSSNSDFTLASEILHEPRGSYLTPSGVHLAARLPLDLHNLWIFLLRLRSPGQLSMKMFRMMAFTRDVAICLNHDRPNGISRLCLLEISSFANCAGFDFDVDLPGISWSKLDIVGDVPHASPTNPWKPMGLERKCINGIEATVSRIPWQLDFFSSKCVSFSYLPWSIHATLMGAISGVSGQPTLVYRSSSHRSRTQASSAHLPVLLLLASTLHRLDCKISKSTSLGESLTAPTTTRHSRKRVPCLRHKGLIGHTDIHISVDDSSRALSEPPCESASCISQASTRPLLPTYGGQLPRRGSCDEFDENGARNKSANSVNISLRLTHFQSRRSQIFPGTALPH</sequence>
<name>A0A9Q8SCL4_9PEZI</name>
<accession>A0A9Q8SCL4</accession>
<dbReference type="Proteomes" id="UP000830671">
    <property type="component" value="Chromosome 1"/>
</dbReference>